<dbReference type="Pfam" id="PF00155">
    <property type="entry name" value="Aminotran_1_2"/>
    <property type="match status" value="1"/>
</dbReference>
<evidence type="ECO:0000259" key="3">
    <source>
        <dbReference type="Pfam" id="PF00155"/>
    </source>
</evidence>
<dbReference type="InterPro" id="IPR015421">
    <property type="entry name" value="PyrdxlP-dep_Trfase_major"/>
</dbReference>
<evidence type="ECO:0000256" key="2">
    <source>
        <dbReference type="ARBA" id="ARBA00022898"/>
    </source>
</evidence>
<dbReference type="SUPFAM" id="SSF53383">
    <property type="entry name" value="PLP-dependent transferases"/>
    <property type="match status" value="1"/>
</dbReference>
<proteinExistence type="predicted"/>
<gene>
    <name evidence="4" type="primary">cobD</name>
    <name evidence="4" type="ORF">LAD12857_23260</name>
</gene>
<comment type="cofactor">
    <cofactor evidence="1">
        <name>pyridoxal 5'-phosphate</name>
        <dbReference type="ChEBI" id="CHEBI:597326"/>
    </cofactor>
</comment>
<keyword evidence="2" id="KW-0663">Pyridoxal phosphate</keyword>
<dbReference type="PANTHER" id="PTHR42885:SF1">
    <property type="entry name" value="THREONINE-PHOSPHATE DECARBOXYLASE"/>
    <property type="match status" value="1"/>
</dbReference>
<dbReference type="InterPro" id="IPR015424">
    <property type="entry name" value="PyrdxlP-dep_Trfase"/>
</dbReference>
<dbReference type="CDD" id="cd00609">
    <property type="entry name" value="AAT_like"/>
    <property type="match status" value="1"/>
</dbReference>
<dbReference type="PANTHER" id="PTHR42885">
    <property type="entry name" value="HISTIDINOL-PHOSPHATE AMINOTRANSFERASE-RELATED"/>
    <property type="match status" value="1"/>
</dbReference>
<feature type="domain" description="Aminotransferase class I/classII large" evidence="3">
    <location>
        <begin position="21"/>
        <end position="357"/>
    </location>
</feature>
<dbReference type="Proteomes" id="UP001419084">
    <property type="component" value="Unassembled WGS sequence"/>
</dbReference>
<dbReference type="InterPro" id="IPR015422">
    <property type="entry name" value="PyrdxlP-dep_Trfase_small"/>
</dbReference>
<dbReference type="Gene3D" id="3.90.1150.10">
    <property type="entry name" value="Aspartate Aminotransferase, domain 1"/>
    <property type="match status" value="1"/>
</dbReference>
<evidence type="ECO:0000313" key="5">
    <source>
        <dbReference type="Proteomes" id="UP001419084"/>
    </source>
</evidence>
<protein>
    <submittedName>
        <fullName evidence="4">Threonine-phosphate decarboxylase</fullName>
    </submittedName>
</protein>
<organism evidence="4 5">
    <name type="scientific">Lacrimispora amygdalina</name>
    <dbReference type="NCBI Taxonomy" id="253257"/>
    <lineage>
        <taxon>Bacteria</taxon>
        <taxon>Bacillati</taxon>
        <taxon>Bacillota</taxon>
        <taxon>Clostridia</taxon>
        <taxon>Lachnospirales</taxon>
        <taxon>Lachnospiraceae</taxon>
        <taxon>Lacrimispora</taxon>
    </lineage>
</organism>
<dbReference type="InterPro" id="IPR004839">
    <property type="entry name" value="Aminotransferase_I/II_large"/>
</dbReference>
<accession>A0ABQ5M651</accession>
<dbReference type="Gene3D" id="3.40.640.10">
    <property type="entry name" value="Type I PLP-dependent aspartate aminotransferase-like (Major domain)"/>
    <property type="match status" value="1"/>
</dbReference>
<evidence type="ECO:0000256" key="1">
    <source>
        <dbReference type="ARBA" id="ARBA00001933"/>
    </source>
</evidence>
<keyword evidence="5" id="KW-1185">Reference proteome</keyword>
<comment type="caution">
    <text evidence="4">The sequence shown here is derived from an EMBL/GenBank/DDBJ whole genome shotgun (WGS) entry which is preliminary data.</text>
</comment>
<name>A0ABQ5M651_9FIRM</name>
<evidence type="ECO:0000313" key="4">
    <source>
        <dbReference type="EMBL" id="GLB30403.1"/>
    </source>
</evidence>
<reference evidence="4 5" key="1">
    <citation type="journal article" date="2024" name="Int. J. Syst. Evol. Microbiol.">
        <title>Lacrimispora brassicae sp. nov. isolated from fermented cabbage, and proposal of Clostridium indicum Gundawar et al. 2019 and Clostridium methoxybenzovorans Mechichi et al. 1999 as heterotypic synonyms of Lacrimispora amygdalina (Parshina et al. 2003) Haas and Blanchard 2020 and Lacrimispora indolis (McClung and McCoy 1957) Haas and Blanchard 2020, respectively.</title>
        <authorList>
            <person name="Kobayashi H."/>
            <person name="Tanizawa Y."/>
            <person name="Sakamoto M."/>
            <person name="Ohkuma M."/>
            <person name="Tohno M."/>
        </authorList>
    </citation>
    <scope>NUCLEOTIDE SEQUENCE [LARGE SCALE GENOMIC DNA]</scope>
    <source>
        <strain evidence="4 5">DSM 12857</strain>
    </source>
</reference>
<sequence>MGEIKMEYQHGGDIYTNRVTMDYSANINPLGLPEGVKKALLQAVDDCSCYPDSRCGKLRTELGSFHGFSKEHIICGNGAADLIFQIVQVKRPGRALLIAPSFLEYQQALETVFAEIVWYDLMEADGFHLSVKPLIEWLKLSGQGIEMMFLCNPNNPTGFALEKEEMKELLDFCGEKGIFCVVDECFNEFLDDPEAYSVLDVISSGGYDHVFVLKAFTKIYAMAGLRLGYGISAAEQTIEAMNRIRQPWSVSSLAQAAGEAALGETQYVKETRRLIICEREYLKQNLRDLGFLVFDSMANYLFFKDTRKKAQDEEKLLYRELLDRQVLIRSCSNYRGLNHTYYRICIRQRRENDAFLAVLKSILTKGE</sequence>
<dbReference type="EMBL" id="BRPJ01000037">
    <property type="protein sequence ID" value="GLB30403.1"/>
    <property type="molecule type" value="Genomic_DNA"/>
</dbReference>